<gene>
    <name evidence="7" type="ORF">J2S66_002562</name>
</gene>
<evidence type="ECO:0000256" key="2">
    <source>
        <dbReference type="ARBA" id="ARBA00022771"/>
    </source>
</evidence>
<sequence>MTGVERGGASGGRLSDHLPGLRAELERQRRFRLEQLAGLARSSTAPAGDAARREVALAVADAARQALLDVDIALALVETGDYGRCRGCREDIPLRLLRAIPTTRWCLGCRQLLIPVDDLDPGAIPQHELAAYAASRTPRARHPRHVRGTAAGRRHHGTRRTVAAG</sequence>
<organism evidence="7 8">
    <name type="scientific">Saccharothrix longispora</name>
    <dbReference type="NCBI Taxonomy" id="33920"/>
    <lineage>
        <taxon>Bacteria</taxon>
        <taxon>Bacillati</taxon>
        <taxon>Actinomycetota</taxon>
        <taxon>Actinomycetes</taxon>
        <taxon>Pseudonocardiales</taxon>
        <taxon>Pseudonocardiaceae</taxon>
        <taxon>Saccharothrix</taxon>
    </lineage>
</organism>
<reference evidence="7 8" key="1">
    <citation type="submission" date="2023-07" db="EMBL/GenBank/DDBJ databases">
        <title>Sequencing the genomes of 1000 actinobacteria strains.</title>
        <authorList>
            <person name="Klenk H.-P."/>
        </authorList>
    </citation>
    <scope>NUCLEOTIDE SEQUENCE [LARGE SCALE GENOMIC DNA]</scope>
    <source>
        <strain evidence="7 8">DSM 43749</strain>
    </source>
</reference>
<keyword evidence="8" id="KW-1185">Reference proteome</keyword>
<feature type="compositionally biased region" description="Basic residues" evidence="5">
    <location>
        <begin position="138"/>
        <end position="159"/>
    </location>
</feature>
<evidence type="ECO:0000256" key="4">
    <source>
        <dbReference type="PROSITE-ProRule" id="PRU00510"/>
    </source>
</evidence>
<keyword evidence="1" id="KW-0479">Metal-binding</keyword>
<dbReference type="Gene3D" id="1.20.120.910">
    <property type="entry name" value="DksA, coiled-coil domain"/>
    <property type="match status" value="1"/>
</dbReference>
<feature type="region of interest" description="Disordered" evidence="5">
    <location>
        <begin position="135"/>
        <end position="165"/>
    </location>
</feature>
<keyword evidence="2" id="KW-0863">Zinc-finger</keyword>
<dbReference type="InterPro" id="IPR000962">
    <property type="entry name" value="Znf_DskA_TraR"/>
</dbReference>
<dbReference type="PANTHER" id="PTHR33823:SF4">
    <property type="entry name" value="GENERAL STRESS PROTEIN 16O"/>
    <property type="match status" value="1"/>
</dbReference>
<evidence type="ECO:0000256" key="3">
    <source>
        <dbReference type="ARBA" id="ARBA00022833"/>
    </source>
</evidence>
<feature type="zinc finger region" description="dksA C4-type" evidence="4">
    <location>
        <begin position="85"/>
        <end position="109"/>
    </location>
</feature>
<dbReference type="RefSeq" id="WP_310307175.1">
    <property type="nucleotide sequence ID" value="NZ_BAAAXB010000001.1"/>
</dbReference>
<comment type="caution">
    <text evidence="7">The sequence shown here is derived from an EMBL/GenBank/DDBJ whole genome shotgun (WGS) entry which is preliminary data.</text>
</comment>
<evidence type="ECO:0000313" key="8">
    <source>
        <dbReference type="Proteomes" id="UP001268819"/>
    </source>
</evidence>
<feature type="domain" description="Zinc finger DksA/TraR C4-type" evidence="6">
    <location>
        <begin position="80"/>
        <end position="111"/>
    </location>
</feature>
<dbReference type="PROSITE" id="PS51128">
    <property type="entry name" value="ZF_DKSA_2"/>
    <property type="match status" value="1"/>
</dbReference>
<dbReference type="EMBL" id="JAVDSG010000001">
    <property type="protein sequence ID" value="MDR6594178.1"/>
    <property type="molecule type" value="Genomic_DNA"/>
</dbReference>
<dbReference type="Proteomes" id="UP001268819">
    <property type="component" value="Unassembled WGS sequence"/>
</dbReference>
<dbReference type="PANTHER" id="PTHR33823">
    <property type="entry name" value="RNA POLYMERASE-BINDING TRANSCRIPTION FACTOR DKSA-RELATED"/>
    <property type="match status" value="1"/>
</dbReference>
<name>A0ABU1PV71_9PSEU</name>
<evidence type="ECO:0000259" key="6">
    <source>
        <dbReference type="Pfam" id="PF01258"/>
    </source>
</evidence>
<proteinExistence type="predicted"/>
<protein>
    <submittedName>
        <fullName evidence="7">DnaK suppressor protein</fullName>
    </submittedName>
</protein>
<accession>A0ABU1PV71</accession>
<evidence type="ECO:0000256" key="1">
    <source>
        <dbReference type="ARBA" id="ARBA00022723"/>
    </source>
</evidence>
<evidence type="ECO:0000256" key="5">
    <source>
        <dbReference type="SAM" id="MobiDB-lite"/>
    </source>
</evidence>
<evidence type="ECO:0000313" key="7">
    <source>
        <dbReference type="EMBL" id="MDR6594178.1"/>
    </source>
</evidence>
<dbReference type="SUPFAM" id="SSF57716">
    <property type="entry name" value="Glucocorticoid receptor-like (DNA-binding domain)"/>
    <property type="match status" value="1"/>
</dbReference>
<dbReference type="Pfam" id="PF01258">
    <property type="entry name" value="zf-dskA_traR"/>
    <property type="match status" value="1"/>
</dbReference>
<keyword evidence="3" id="KW-0862">Zinc</keyword>